<gene>
    <name evidence="1" type="ORF">CW309_28095</name>
</gene>
<evidence type="ECO:0000313" key="1">
    <source>
        <dbReference type="EMBL" id="PKF23300.1"/>
    </source>
</evidence>
<protein>
    <submittedName>
        <fullName evidence="1">Uncharacterized protein</fullName>
    </submittedName>
</protein>
<keyword evidence="2" id="KW-1185">Reference proteome</keyword>
<dbReference type="EMBL" id="PISL01000052">
    <property type="protein sequence ID" value="PKF23300.1"/>
    <property type="molecule type" value="Genomic_DNA"/>
</dbReference>
<name>A0ACC9MWC6_9PSED</name>
<reference evidence="1" key="1">
    <citation type="submission" date="2017-12" db="EMBL/GenBank/DDBJ databases">
        <title>High quality draft genome sequence of Pseudomonas hunanensis P11 isolated from the high-arsenic soil.</title>
        <authorList>
            <person name="Pan J."/>
        </authorList>
    </citation>
    <scope>NUCLEOTIDE SEQUENCE</scope>
    <source>
        <strain evidence="1">P11</strain>
    </source>
</reference>
<proteinExistence type="predicted"/>
<sequence>MVLYSWLDAQGSGCSAGVEGCGPFIYSPEAPVAAADHFARPNQVDLAQPRATSGGNRQETLSASVFEADHLKGRRILRDWWGFNRCGLWLRFGGGFGGWCSRLSLRLAHFLQFAVERFKVGFQY</sequence>
<evidence type="ECO:0000313" key="2">
    <source>
        <dbReference type="Proteomes" id="UP000236285"/>
    </source>
</evidence>
<organism evidence="1 2">
    <name type="scientific">Pseudomonas hunanensis</name>
    <dbReference type="NCBI Taxonomy" id="1247546"/>
    <lineage>
        <taxon>Bacteria</taxon>
        <taxon>Pseudomonadati</taxon>
        <taxon>Pseudomonadota</taxon>
        <taxon>Gammaproteobacteria</taxon>
        <taxon>Pseudomonadales</taxon>
        <taxon>Pseudomonadaceae</taxon>
        <taxon>Pseudomonas</taxon>
    </lineage>
</organism>
<dbReference type="Proteomes" id="UP000236285">
    <property type="component" value="Unassembled WGS sequence"/>
</dbReference>
<accession>A0ACC9MWC6</accession>
<comment type="caution">
    <text evidence="1">The sequence shown here is derived from an EMBL/GenBank/DDBJ whole genome shotgun (WGS) entry which is preliminary data.</text>
</comment>